<dbReference type="InterPro" id="IPR043128">
    <property type="entry name" value="Rev_trsase/Diguanyl_cyclase"/>
</dbReference>
<protein>
    <submittedName>
        <fullName evidence="4">Uncharacterized protein LOC114073915</fullName>
    </submittedName>
</protein>
<reference evidence="4" key="2">
    <citation type="submission" date="2025-08" db="UniProtKB">
        <authorList>
            <consortium name="RefSeq"/>
        </authorList>
    </citation>
    <scope>IDENTIFICATION</scope>
</reference>
<dbReference type="PANTHER" id="PTHR48475">
    <property type="entry name" value="RIBONUCLEASE H"/>
    <property type="match status" value="1"/>
</dbReference>
<dbReference type="Gene3D" id="3.30.420.10">
    <property type="entry name" value="Ribonuclease H-like superfamily/Ribonuclease H"/>
    <property type="match status" value="1"/>
</dbReference>
<dbReference type="CDD" id="cd00303">
    <property type="entry name" value="retropepsin_like"/>
    <property type="match status" value="1"/>
</dbReference>
<proteinExistence type="predicted"/>
<dbReference type="PANTHER" id="PTHR48475:SF1">
    <property type="entry name" value="RNASE H TYPE-1 DOMAIN-CONTAINING PROTEIN"/>
    <property type="match status" value="1"/>
</dbReference>
<feature type="domain" description="RNase H type-1" evidence="2">
    <location>
        <begin position="908"/>
        <end position="1037"/>
    </location>
</feature>
<dbReference type="InterPro" id="IPR043502">
    <property type="entry name" value="DNA/RNA_pol_sf"/>
</dbReference>
<accession>A0ABM1VH75</accession>
<dbReference type="InterPro" id="IPR000477">
    <property type="entry name" value="RT_dom"/>
</dbReference>
<dbReference type="PROSITE" id="PS50879">
    <property type="entry name" value="RNASE_H_1"/>
    <property type="match status" value="1"/>
</dbReference>
<dbReference type="Proteomes" id="UP000694930">
    <property type="component" value="Chromosome 8"/>
</dbReference>
<dbReference type="RefSeq" id="XP_027775093.1">
    <property type="nucleotide sequence ID" value="XM_027919292.1"/>
</dbReference>
<evidence type="ECO:0000313" key="4">
    <source>
        <dbReference type="RefSeq" id="XP_027775093.1"/>
    </source>
</evidence>
<dbReference type="Pfam" id="PF17919">
    <property type="entry name" value="RT_RNaseH_2"/>
    <property type="match status" value="1"/>
</dbReference>
<dbReference type="SUPFAM" id="SSF53098">
    <property type="entry name" value="Ribonuclease H-like"/>
    <property type="match status" value="1"/>
</dbReference>
<dbReference type="InterPro" id="IPR041588">
    <property type="entry name" value="Integrase_H2C2"/>
</dbReference>
<dbReference type="Pfam" id="PF17921">
    <property type="entry name" value="Integrase_H2C2"/>
    <property type="match status" value="1"/>
</dbReference>
<dbReference type="Gene3D" id="3.30.70.270">
    <property type="match status" value="2"/>
</dbReference>
<gene>
    <name evidence="4" type="primary">LOC114073915</name>
</gene>
<keyword evidence="3" id="KW-1185">Reference proteome</keyword>
<dbReference type="InterPro" id="IPR002156">
    <property type="entry name" value="RNaseH_domain"/>
</dbReference>
<sequence length="1211" mass="138477">MSQLEKIAGRTFEVNRITFSDDELPKEGTGHNQGLHITVKCELSYVTRVLIDGGSGANICPLSTLQKLNIGEIELVLTIGPVDFAVNFQVLDINASYNLLLGRPWVHRAGAVPSMLHQMIKFEYDRQEVIVHGEGDLSIYKDSSSPFIKANNENEALVYQAFEVVVIEHVPEGSVISKPNMPIASVMVVNELLKHGFEPGKGLGICLQERAYPVSLRKSIDAFGLGYQPRVEDKMKAKKQKRDVWSLTKPIQPIYKSFIKARATESYQSSFPEPVMKVSEEMINYFQDLFVEVDMVELGEGTSDRDVQFIGPDVNLNNWEATPLPVKDESCSFYADSSDMTCMQNFSPDLNIQSNLRPNIEIISQEIEYDEDRVFEEVRRDFNHFENKSNPNMSETETINLGDQEIIKETKISVHVRHQKDDIIQALFDYKDVFASSYDDMPGLSTDMVVHKLPIDPNFPPIKQKLRKLKTDMSVIIKEEITKQLEAKVIQVSQYPSWLANIVPVPKKDGKVRMCVDYRDLNKASPKDDFPLPNIHILLDNCAKHEVASFVDCYAGYHQIIMDDEDAEKTSFITPWGTYCYRVMPFGLKNAGATYMRAMTTMFHDMMHREIEVYVDDVIIKSKKQSNHVKDLRRFFERLRRYNLKLNPAKCVFGVPSGKLLGFIVSRRGIELDPSKIKAIQELPPPKNKTEVMSLLGRLNYISRFIAQLTTTCEPIFKLLKKNATVEWTEECREAFERIKNYLSNPPVLVPPEPGRPLILYISVLDNSFGCLLGQHDDTGKKERAIYYLSKKFTVYEAKYTLLERTCCALTWVAQKLKHYLSSYTTYLISRMDPLKYIFQKPMPTGRLAKWQILLTEFDIIYITRTAMKAQALADHLAENPIDEEYEPLKTYFPDEEISCIDEVIHDNDQGWKLFFDGASNRKGVGIGAVLMSESGEYYPISAQLRFYCTNNMSEYEACILGLRLAVDMGIQELLVLGDSDLLVHQIQGEWETRDPKLIPYQHCLQGLCQQFVSIKFRHIPRVHNEIADALATLSSMLQHPDDAHIDPLYIQIRDQHAYCNMIEEEFDGKPWFHDIKTYLQSGECPSDVTSNQKRTIRRLARGFFLSGGILYKKTPDLGLLRCVNAQEASTIMIEVHSGVCGPHMNGYVLAKKILRAGYYWLTMEQDSIRFVRKCHECQIHGDLIHSPPSELHAMSAPWPFVAWGMDVIDR</sequence>
<dbReference type="Gene3D" id="1.10.340.70">
    <property type="match status" value="1"/>
</dbReference>
<reference evidence="3" key="1">
    <citation type="journal article" date="2014" name="Nat. Genet.">
        <title>The genome of the stress-tolerant wild tomato species Solanum pennellii.</title>
        <authorList>
            <person name="Bolger A."/>
            <person name="Scossa F."/>
            <person name="Bolger M.E."/>
            <person name="Lanz C."/>
            <person name="Maumus F."/>
            <person name="Tohge T."/>
            <person name="Quesneville H."/>
            <person name="Alseekh S."/>
            <person name="Sorensen I."/>
            <person name="Lichtenstein G."/>
            <person name="Fich E.A."/>
            <person name="Conte M."/>
            <person name="Keller H."/>
            <person name="Schneeberger K."/>
            <person name="Schwacke R."/>
            <person name="Ofner I."/>
            <person name="Vrebalov J."/>
            <person name="Xu Y."/>
            <person name="Osorio S."/>
            <person name="Aflitos S.A."/>
            <person name="Schijlen E."/>
            <person name="Jimenez-Gomez J.M."/>
            <person name="Ryngajllo M."/>
            <person name="Kimura S."/>
            <person name="Kumar R."/>
            <person name="Koenig D."/>
            <person name="Headland L.R."/>
            <person name="Maloof J.N."/>
            <person name="Sinha N."/>
            <person name="van Ham R.C."/>
            <person name="Lankhorst R.K."/>
            <person name="Mao L."/>
            <person name="Vogel A."/>
            <person name="Arsova B."/>
            <person name="Panstruga R."/>
            <person name="Fei Z."/>
            <person name="Rose J.K."/>
            <person name="Zamir D."/>
            <person name="Carrari F."/>
            <person name="Giovannoni J.J."/>
            <person name="Weigel D."/>
            <person name="Usadel B."/>
            <person name="Fernie A.R."/>
        </authorList>
    </citation>
    <scope>NUCLEOTIDE SEQUENCE [LARGE SCALE GENOMIC DNA]</scope>
    <source>
        <strain evidence="3">cv. LA0716</strain>
    </source>
</reference>
<dbReference type="InterPro" id="IPR041577">
    <property type="entry name" value="RT_RNaseH_2"/>
</dbReference>
<dbReference type="Pfam" id="PF13456">
    <property type="entry name" value="RVT_3"/>
    <property type="match status" value="1"/>
</dbReference>
<dbReference type="InterPro" id="IPR036397">
    <property type="entry name" value="RNaseH_sf"/>
</dbReference>
<dbReference type="CDD" id="cd09279">
    <property type="entry name" value="RNase_HI_like"/>
    <property type="match status" value="1"/>
</dbReference>
<dbReference type="Gene3D" id="3.10.10.10">
    <property type="entry name" value="HIV Type 1 Reverse Transcriptase, subunit A, domain 1"/>
    <property type="match status" value="1"/>
</dbReference>
<feature type="domain" description="Reverse transcriptase" evidence="1">
    <location>
        <begin position="486"/>
        <end position="665"/>
    </location>
</feature>
<name>A0ABM1VH75_SOLPN</name>
<dbReference type="PROSITE" id="PS50878">
    <property type="entry name" value="RT_POL"/>
    <property type="match status" value="1"/>
</dbReference>
<dbReference type="SUPFAM" id="SSF56672">
    <property type="entry name" value="DNA/RNA polymerases"/>
    <property type="match status" value="1"/>
</dbReference>
<dbReference type="CDD" id="cd01647">
    <property type="entry name" value="RT_LTR"/>
    <property type="match status" value="1"/>
</dbReference>
<dbReference type="InterPro" id="IPR012337">
    <property type="entry name" value="RNaseH-like_sf"/>
</dbReference>
<organism evidence="3 4">
    <name type="scientific">Solanum pennellii</name>
    <name type="common">Tomato</name>
    <name type="synonym">Lycopersicon pennellii</name>
    <dbReference type="NCBI Taxonomy" id="28526"/>
    <lineage>
        <taxon>Eukaryota</taxon>
        <taxon>Viridiplantae</taxon>
        <taxon>Streptophyta</taxon>
        <taxon>Embryophyta</taxon>
        <taxon>Tracheophyta</taxon>
        <taxon>Spermatophyta</taxon>
        <taxon>Magnoliopsida</taxon>
        <taxon>eudicotyledons</taxon>
        <taxon>Gunneridae</taxon>
        <taxon>Pentapetalae</taxon>
        <taxon>asterids</taxon>
        <taxon>lamiids</taxon>
        <taxon>Solanales</taxon>
        <taxon>Solanaceae</taxon>
        <taxon>Solanoideae</taxon>
        <taxon>Solaneae</taxon>
        <taxon>Solanum</taxon>
        <taxon>Solanum subgen. Lycopersicon</taxon>
    </lineage>
</organism>
<dbReference type="GeneID" id="114073915"/>
<dbReference type="Pfam" id="PF00078">
    <property type="entry name" value="RVT_1"/>
    <property type="match status" value="1"/>
</dbReference>
<evidence type="ECO:0000259" key="2">
    <source>
        <dbReference type="PROSITE" id="PS50879"/>
    </source>
</evidence>
<evidence type="ECO:0000259" key="1">
    <source>
        <dbReference type="PROSITE" id="PS50878"/>
    </source>
</evidence>
<evidence type="ECO:0000313" key="3">
    <source>
        <dbReference type="Proteomes" id="UP000694930"/>
    </source>
</evidence>